<dbReference type="KEGG" id="rpon:G3256_04295"/>
<dbReference type="Gene3D" id="3.30.70.1230">
    <property type="entry name" value="Nucleotide cyclase"/>
    <property type="match status" value="1"/>
</dbReference>
<dbReference type="GO" id="GO:0009190">
    <property type="term" value="P:cyclic nucleotide biosynthetic process"/>
    <property type="evidence" value="ECO:0007669"/>
    <property type="project" value="InterPro"/>
</dbReference>
<organism evidence="2 3">
    <name type="scientific">Roseobacter ponti</name>
    <dbReference type="NCBI Taxonomy" id="1891787"/>
    <lineage>
        <taxon>Bacteria</taxon>
        <taxon>Pseudomonadati</taxon>
        <taxon>Pseudomonadota</taxon>
        <taxon>Alphaproteobacteria</taxon>
        <taxon>Rhodobacterales</taxon>
        <taxon>Roseobacteraceae</taxon>
        <taxon>Roseobacter</taxon>
    </lineage>
</organism>
<evidence type="ECO:0000259" key="1">
    <source>
        <dbReference type="PROSITE" id="PS50125"/>
    </source>
</evidence>
<feature type="domain" description="Guanylate cyclase" evidence="1">
    <location>
        <begin position="1"/>
        <end position="29"/>
    </location>
</feature>
<dbReference type="Pfam" id="PF00211">
    <property type="entry name" value="Guanylate_cyc"/>
    <property type="match status" value="1"/>
</dbReference>
<proteinExistence type="predicted"/>
<dbReference type="GO" id="GO:0035556">
    <property type="term" value="P:intracellular signal transduction"/>
    <property type="evidence" value="ECO:0007669"/>
    <property type="project" value="InterPro"/>
</dbReference>
<dbReference type="Proteomes" id="UP000503308">
    <property type="component" value="Chromosome"/>
</dbReference>
<gene>
    <name evidence="2" type="ORF">G3256_04295</name>
</gene>
<dbReference type="EMBL" id="CP048788">
    <property type="protein sequence ID" value="QJF53100.1"/>
    <property type="molecule type" value="Genomic_DNA"/>
</dbReference>
<reference evidence="2 3" key="1">
    <citation type="submission" date="2020-02" db="EMBL/GenBank/DDBJ databases">
        <title>Genome sequence of Roseobacter ponti.</title>
        <authorList>
            <person name="Hollensteiner J."/>
            <person name="Schneider D."/>
            <person name="Poehlein A."/>
            <person name="Daniel R."/>
        </authorList>
    </citation>
    <scope>NUCLEOTIDE SEQUENCE [LARGE SCALE GENOMIC DNA]</scope>
    <source>
        <strain evidence="2 3">DSM 106830</strain>
    </source>
</reference>
<accession>A0A858SXW9</accession>
<dbReference type="AlphaFoldDB" id="A0A858SXW9"/>
<sequence>MRVGIHTGEVIEDKGDFFGTVVNRAARIAASAAPGEIRLSDATRMLLWRSAGYAFADPVEVPLKGLSGMHKTFRLESRAES</sequence>
<dbReference type="InterPro" id="IPR029787">
    <property type="entry name" value="Nucleotide_cyclase"/>
</dbReference>
<keyword evidence="3" id="KW-1185">Reference proteome</keyword>
<dbReference type="InterPro" id="IPR001054">
    <property type="entry name" value="A/G_cyclase"/>
</dbReference>
<name>A0A858SXW9_9RHOB</name>
<dbReference type="PROSITE" id="PS50125">
    <property type="entry name" value="GUANYLATE_CYCLASE_2"/>
    <property type="match status" value="1"/>
</dbReference>
<evidence type="ECO:0000313" key="3">
    <source>
        <dbReference type="Proteomes" id="UP000503308"/>
    </source>
</evidence>
<dbReference type="GO" id="GO:0004016">
    <property type="term" value="F:adenylate cyclase activity"/>
    <property type="evidence" value="ECO:0007669"/>
    <property type="project" value="UniProtKB-ARBA"/>
</dbReference>
<protein>
    <recommendedName>
        <fullName evidence="1">Guanylate cyclase domain-containing protein</fullName>
    </recommendedName>
</protein>
<dbReference type="SUPFAM" id="SSF55073">
    <property type="entry name" value="Nucleotide cyclase"/>
    <property type="match status" value="1"/>
</dbReference>
<evidence type="ECO:0000313" key="2">
    <source>
        <dbReference type="EMBL" id="QJF53100.1"/>
    </source>
</evidence>